<dbReference type="GO" id="GO:0008750">
    <property type="term" value="F:proton-translocating NAD(P)+ transhydrogenase activity"/>
    <property type="evidence" value="ECO:0007669"/>
    <property type="project" value="UniProtKB-EC"/>
</dbReference>
<feature type="transmembrane region" description="Helical" evidence="18">
    <location>
        <begin position="463"/>
        <end position="482"/>
    </location>
</feature>
<comment type="function">
    <text evidence="1 16">The transhydrogenation between NADH and NADP is coupled to respiration and ATP hydrolysis and functions as a proton pump across the membrane.</text>
</comment>
<sequence>MTLNIAVPIDTTAGETRVPVSPDTTKKLVGLGFNITVEKGAGAQSQFSDQDYIDAGATIEADVAKLYASADVLLKINRPEETHPATGKGELEMLGEGKTWISFLAPAQNADLLDALQAKGMSAISLESIPRISRAQKMDILSSMANIAGYRAVVEAAHNFGRFFTGQVTAAGKIPPAKVLVIGAGVAGLAAIGAAKSLGAIVRAFDTRMEVKEQVQSMGGEFLTVELEEDGAGAGGYAKEMSKEFIEAEMALFMEQAKEVDIIITTALIPGKPAPKLITEDMVKAMKPGSVIVDLASPNGGNCDCTVKDEVVTAHDVKVVGYTNLAARAANQASTLLSNNILRLFEHLCEAKDGKLNFNLEDEITRGCTVVHEKEILWPPPPPKLSAAPQQPKKQPEPVVEAEPKKAKAQPIALYWLIAGALLLGLGKVAPADFVGHFTVFVLSIFIGWQVIWNVSHSLHTPLMAVTNAISGIVIIGSLLQVSGSGSALVTALAAIGILVASINIGGGFAVTRRMLNMFRKEG</sequence>
<dbReference type="PANTHER" id="PTHR10160">
    <property type="entry name" value="NAD(P) TRANSHYDROGENASE"/>
    <property type="match status" value="1"/>
</dbReference>
<keyword evidence="6" id="KW-0997">Cell inner membrane</keyword>
<keyword evidence="13 18" id="KW-0472">Membrane</keyword>
<keyword evidence="5" id="KW-1003">Cell membrane</keyword>
<protein>
    <recommendedName>
        <fullName evidence="15 16">NAD(P) transhydrogenase subunit alpha</fullName>
        <ecNumber evidence="4 16">7.1.1.1</ecNumber>
    </recommendedName>
</protein>
<comment type="caution">
    <text evidence="21">The sequence shown here is derived from an EMBL/GenBank/DDBJ whole genome shotgun (WGS) entry which is preliminary data.</text>
</comment>
<evidence type="ECO:0000256" key="2">
    <source>
        <dbReference type="ARBA" id="ARBA00004429"/>
    </source>
</evidence>
<evidence type="ECO:0000256" key="11">
    <source>
        <dbReference type="ARBA" id="ARBA00022989"/>
    </source>
</evidence>
<comment type="similarity">
    <text evidence="3 16">Belongs to the AlaDH/PNT family.</text>
</comment>
<keyword evidence="9 16" id="KW-0521">NADP</keyword>
<dbReference type="InterPro" id="IPR026255">
    <property type="entry name" value="NADP_transhyd_a"/>
</dbReference>
<evidence type="ECO:0000256" key="14">
    <source>
        <dbReference type="ARBA" id="ARBA00048202"/>
    </source>
</evidence>
<evidence type="ECO:0000256" key="18">
    <source>
        <dbReference type="SAM" id="Phobius"/>
    </source>
</evidence>
<evidence type="ECO:0000313" key="22">
    <source>
        <dbReference type="Proteomes" id="UP000295793"/>
    </source>
</evidence>
<feature type="region of interest" description="Disordered" evidence="17">
    <location>
        <begin position="379"/>
        <end position="400"/>
    </location>
</feature>
<evidence type="ECO:0000256" key="17">
    <source>
        <dbReference type="SAM" id="MobiDB-lite"/>
    </source>
</evidence>
<evidence type="ECO:0000256" key="12">
    <source>
        <dbReference type="ARBA" id="ARBA00023027"/>
    </source>
</evidence>
<proteinExistence type="inferred from homology"/>
<evidence type="ECO:0000313" key="21">
    <source>
        <dbReference type="EMBL" id="TCS41310.1"/>
    </source>
</evidence>
<dbReference type="Pfam" id="PF12769">
    <property type="entry name" value="PNTB_4TM"/>
    <property type="match status" value="1"/>
</dbReference>
<feature type="domain" description="Alanine dehydrogenase/pyridine nucleotide transhydrogenase NAD(H)-binding" evidence="19">
    <location>
        <begin position="157"/>
        <end position="321"/>
    </location>
</feature>
<comment type="catalytic activity">
    <reaction evidence="14 16">
        <text>NAD(+) + NADPH + H(+)(in) = NADH + NADP(+) + H(+)(out)</text>
        <dbReference type="Rhea" id="RHEA:47992"/>
        <dbReference type="ChEBI" id="CHEBI:15378"/>
        <dbReference type="ChEBI" id="CHEBI:57540"/>
        <dbReference type="ChEBI" id="CHEBI:57783"/>
        <dbReference type="ChEBI" id="CHEBI:57945"/>
        <dbReference type="ChEBI" id="CHEBI:58349"/>
        <dbReference type="EC" id="7.1.1.1"/>
    </reaction>
</comment>
<dbReference type="Gene3D" id="3.40.50.720">
    <property type="entry name" value="NAD(P)-binding Rossmann-like Domain"/>
    <property type="match status" value="2"/>
</dbReference>
<dbReference type="GO" id="GO:0050661">
    <property type="term" value="F:NADP binding"/>
    <property type="evidence" value="ECO:0007669"/>
    <property type="project" value="TreeGrafter"/>
</dbReference>
<evidence type="ECO:0000256" key="3">
    <source>
        <dbReference type="ARBA" id="ARBA00005689"/>
    </source>
</evidence>
<dbReference type="SUPFAM" id="SSF51735">
    <property type="entry name" value="NAD(P)-binding Rossmann-fold domains"/>
    <property type="match status" value="1"/>
</dbReference>
<feature type="transmembrane region" description="Helical" evidence="18">
    <location>
        <begin position="488"/>
        <end position="511"/>
    </location>
</feature>
<dbReference type="GO" id="GO:0006740">
    <property type="term" value="P:NADPH regeneration"/>
    <property type="evidence" value="ECO:0007669"/>
    <property type="project" value="TreeGrafter"/>
</dbReference>
<keyword evidence="7 18" id="KW-0812">Transmembrane</keyword>
<dbReference type="GO" id="GO:0005886">
    <property type="term" value="C:plasma membrane"/>
    <property type="evidence" value="ECO:0007669"/>
    <property type="project" value="UniProtKB-SubCell"/>
</dbReference>
<organism evidence="21 22">
    <name type="scientific">Reinekea marinisedimentorum</name>
    <dbReference type="NCBI Taxonomy" id="230495"/>
    <lineage>
        <taxon>Bacteria</taxon>
        <taxon>Pseudomonadati</taxon>
        <taxon>Pseudomonadota</taxon>
        <taxon>Gammaproteobacteria</taxon>
        <taxon>Oceanospirillales</taxon>
        <taxon>Saccharospirillaceae</taxon>
        <taxon>Reinekea</taxon>
    </lineage>
</organism>
<evidence type="ECO:0000259" key="20">
    <source>
        <dbReference type="SMART" id="SM01003"/>
    </source>
</evidence>
<dbReference type="NCBIfam" id="TIGR00561">
    <property type="entry name" value="pntA"/>
    <property type="match status" value="1"/>
</dbReference>
<dbReference type="Pfam" id="PF01262">
    <property type="entry name" value="AlaDh_PNT_C"/>
    <property type="match status" value="1"/>
</dbReference>
<dbReference type="InterPro" id="IPR008143">
    <property type="entry name" value="Ala_DH/PNT_CS2"/>
</dbReference>
<keyword evidence="12 16" id="KW-0520">NAD</keyword>
<dbReference type="OrthoDB" id="9804592at2"/>
<evidence type="ECO:0000256" key="13">
    <source>
        <dbReference type="ARBA" id="ARBA00023136"/>
    </source>
</evidence>
<dbReference type="PANTHER" id="PTHR10160:SF19">
    <property type="entry name" value="PROTON-TRANSLOCATING NAD(P)(+) TRANSHYDROGENASE"/>
    <property type="match status" value="1"/>
</dbReference>
<dbReference type="CDD" id="cd05304">
    <property type="entry name" value="Rubrum_tdh"/>
    <property type="match status" value="1"/>
</dbReference>
<feature type="transmembrane region" description="Helical" evidence="18">
    <location>
        <begin position="179"/>
        <end position="202"/>
    </location>
</feature>
<keyword evidence="11 18" id="KW-1133">Transmembrane helix</keyword>
<accession>A0A4R3IAC4</accession>
<evidence type="ECO:0000256" key="15">
    <source>
        <dbReference type="ARBA" id="ARBA00071831"/>
    </source>
</evidence>
<dbReference type="SUPFAM" id="SSF52283">
    <property type="entry name" value="Formate/glycerate dehydrogenase catalytic domain-like"/>
    <property type="match status" value="1"/>
</dbReference>
<evidence type="ECO:0000256" key="10">
    <source>
        <dbReference type="ARBA" id="ARBA00022967"/>
    </source>
</evidence>
<dbReference type="AlphaFoldDB" id="A0A4R3IAC4"/>
<dbReference type="Pfam" id="PF05222">
    <property type="entry name" value="AlaDh_PNT_N"/>
    <property type="match status" value="1"/>
</dbReference>
<name>A0A4R3IAC4_9GAMM</name>
<evidence type="ECO:0000256" key="8">
    <source>
        <dbReference type="ARBA" id="ARBA00022741"/>
    </source>
</evidence>
<dbReference type="InterPro" id="IPR007698">
    <property type="entry name" value="AlaDH/PNT_NAD(H)-bd"/>
</dbReference>
<dbReference type="InterPro" id="IPR024605">
    <property type="entry name" value="NADP_transhyd_a_C"/>
</dbReference>
<evidence type="ECO:0000256" key="7">
    <source>
        <dbReference type="ARBA" id="ARBA00022692"/>
    </source>
</evidence>
<dbReference type="GO" id="GO:0016491">
    <property type="term" value="F:oxidoreductase activity"/>
    <property type="evidence" value="ECO:0007669"/>
    <property type="project" value="InterPro"/>
</dbReference>
<dbReference type="EC" id="7.1.1.1" evidence="4 16"/>
<feature type="transmembrane region" description="Helical" evidence="18">
    <location>
        <begin position="436"/>
        <end position="456"/>
    </location>
</feature>
<reference evidence="21 22" key="1">
    <citation type="submission" date="2019-03" db="EMBL/GenBank/DDBJ databases">
        <title>Genomic Encyclopedia of Archaeal and Bacterial Type Strains, Phase II (KMG-II): from individual species to whole genera.</title>
        <authorList>
            <person name="Goeker M."/>
        </authorList>
    </citation>
    <scope>NUCLEOTIDE SEQUENCE [LARGE SCALE GENOMIC DNA]</scope>
    <source>
        <strain evidence="21 22">DSM 15388</strain>
    </source>
</reference>
<feature type="domain" description="Alanine dehydrogenase/pyridine nucleotide transhydrogenase N-terminal" evidence="20">
    <location>
        <begin position="6"/>
        <end position="148"/>
    </location>
</feature>
<evidence type="ECO:0000256" key="5">
    <source>
        <dbReference type="ARBA" id="ARBA00022475"/>
    </source>
</evidence>
<evidence type="ECO:0000256" key="1">
    <source>
        <dbReference type="ARBA" id="ARBA00003943"/>
    </source>
</evidence>
<gene>
    <name evidence="21" type="ORF">BCF53_10641</name>
</gene>
<dbReference type="InterPro" id="IPR036291">
    <property type="entry name" value="NAD(P)-bd_dom_sf"/>
</dbReference>
<keyword evidence="22" id="KW-1185">Reference proteome</keyword>
<dbReference type="PIRSF" id="PIRSF000203">
    <property type="entry name" value="NADP_transhydrogenase_alpha"/>
    <property type="match status" value="1"/>
</dbReference>
<evidence type="ECO:0000256" key="9">
    <source>
        <dbReference type="ARBA" id="ARBA00022857"/>
    </source>
</evidence>
<comment type="subcellular location">
    <subcellularLocation>
        <location evidence="2">Cell inner membrane</location>
        <topology evidence="2">Multi-pass membrane protein</topology>
    </subcellularLocation>
</comment>
<evidence type="ECO:0000259" key="19">
    <source>
        <dbReference type="SMART" id="SM01002"/>
    </source>
</evidence>
<dbReference type="Proteomes" id="UP000295793">
    <property type="component" value="Unassembled WGS sequence"/>
</dbReference>
<dbReference type="SMART" id="SM01002">
    <property type="entry name" value="AlaDh_PNT_C"/>
    <property type="match status" value="1"/>
</dbReference>
<evidence type="ECO:0000256" key="16">
    <source>
        <dbReference type="PIRNR" id="PIRNR000203"/>
    </source>
</evidence>
<keyword evidence="8 16" id="KW-0547">Nucleotide-binding</keyword>
<dbReference type="FunFam" id="3.40.50.720:FF:000028">
    <property type="entry name" value="NAD(P) transhydrogenase subunit alpha"/>
    <property type="match status" value="1"/>
</dbReference>
<dbReference type="PROSITE" id="PS00837">
    <property type="entry name" value="ALADH_PNT_2"/>
    <property type="match status" value="1"/>
</dbReference>
<feature type="transmembrane region" description="Helical" evidence="18">
    <location>
        <begin position="412"/>
        <end position="430"/>
    </location>
</feature>
<evidence type="ECO:0000256" key="6">
    <source>
        <dbReference type="ARBA" id="ARBA00022519"/>
    </source>
</evidence>
<dbReference type="InterPro" id="IPR007886">
    <property type="entry name" value="AlaDH/PNT_N"/>
</dbReference>
<dbReference type="SMART" id="SM01003">
    <property type="entry name" value="AlaDh_PNT_N"/>
    <property type="match status" value="1"/>
</dbReference>
<keyword evidence="10 16" id="KW-1278">Translocase</keyword>
<dbReference type="NCBIfam" id="NF006942">
    <property type="entry name" value="PRK09424.1"/>
    <property type="match status" value="1"/>
</dbReference>
<dbReference type="EMBL" id="SLZR01000006">
    <property type="protein sequence ID" value="TCS41310.1"/>
    <property type="molecule type" value="Genomic_DNA"/>
</dbReference>
<evidence type="ECO:0000256" key="4">
    <source>
        <dbReference type="ARBA" id="ARBA00012943"/>
    </source>
</evidence>